<dbReference type="GO" id="GO:0016887">
    <property type="term" value="F:ATP hydrolysis activity"/>
    <property type="evidence" value="ECO:0007669"/>
    <property type="project" value="InterPro"/>
</dbReference>
<dbReference type="InterPro" id="IPR052026">
    <property type="entry name" value="ExeA_AAA_ATPase_DNA-bind"/>
</dbReference>
<evidence type="ECO:0000313" key="2">
    <source>
        <dbReference type="EMBL" id="SJZ96870.1"/>
    </source>
</evidence>
<dbReference type="SMART" id="SM00382">
    <property type="entry name" value="AAA"/>
    <property type="match status" value="1"/>
</dbReference>
<dbReference type="RefSeq" id="WP_078790450.1">
    <property type="nucleotide sequence ID" value="NZ_FUWR01000011.1"/>
</dbReference>
<dbReference type="EMBL" id="FUWR01000011">
    <property type="protein sequence ID" value="SJZ96870.1"/>
    <property type="molecule type" value="Genomic_DNA"/>
</dbReference>
<dbReference type="SUPFAM" id="SSF52540">
    <property type="entry name" value="P-loop containing nucleoside triphosphate hydrolases"/>
    <property type="match status" value="1"/>
</dbReference>
<feature type="domain" description="AAA+ ATPase" evidence="1">
    <location>
        <begin position="41"/>
        <end position="192"/>
    </location>
</feature>
<dbReference type="AlphaFoldDB" id="A0A1T4PZ77"/>
<name>A0A1T4PZ77_9BACT</name>
<sequence>MYKEYFGLKEKPFGKTPDPRFLFLSKGHEEALARLEYAVEEREIALLTGDVGCGKTTLSRALMDRCGAGYRFIMIFNPRMGALEFLRTVAHGLEIELPARTKDDLLRQITGRLYDLYRDNLCPVLVIDEAQTITELEVFDEIRLLTNFQMDDHNLISVLIMGQPELRSLLRYQPMEPLRQRISLHFHLQPLSLEETMEYLDFRIVASGGVPGLFTPDALQAMYELSEGVPRRINTIATNALLVAYGSDAAVIDASIIQEVRDEVTL</sequence>
<reference evidence="3" key="1">
    <citation type="submission" date="2017-02" db="EMBL/GenBank/DDBJ databases">
        <authorList>
            <person name="Varghese N."/>
            <person name="Submissions S."/>
        </authorList>
    </citation>
    <scope>NUCLEOTIDE SEQUENCE [LARGE SCALE GENOMIC DNA]</scope>
    <source>
        <strain evidence="3">ATCC BAA-34</strain>
    </source>
</reference>
<dbReference type="Proteomes" id="UP000190102">
    <property type="component" value="Unassembled WGS sequence"/>
</dbReference>
<proteinExistence type="predicted"/>
<evidence type="ECO:0000259" key="1">
    <source>
        <dbReference type="SMART" id="SM00382"/>
    </source>
</evidence>
<protein>
    <submittedName>
        <fullName evidence="2">Type II secretory pathway, component ExeA (Predicted ATPase)</fullName>
    </submittedName>
</protein>
<dbReference type="CDD" id="cd00009">
    <property type="entry name" value="AAA"/>
    <property type="match status" value="1"/>
</dbReference>
<gene>
    <name evidence="2" type="ORF">SAMN02745119_02173</name>
</gene>
<dbReference type="STRING" id="115783.SAMN02745119_02173"/>
<dbReference type="InterPro" id="IPR003593">
    <property type="entry name" value="AAA+_ATPase"/>
</dbReference>
<accession>A0A1T4PZ77</accession>
<dbReference type="Pfam" id="PF13401">
    <property type="entry name" value="AAA_22"/>
    <property type="match status" value="1"/>
</dbReference>
<organism evidence="2 3">
    <name type="scientific">Trichlorobacter thiogenes</name>
    <dbReference type="NCBI Taxonomy" id="115783"/>
    <lineage>
        <taxon>Bacteria</taxon>
        <taxon>Pseudomonadati</taxon>
        <taxon>Thermodesulfobacteriota</taxon>
        <taxon>Desulfuromonadia</taxon>
        <taxon>Geobacterales</taxon>
        <taxon>Geobacteraceae</taxon>
        <taxon>Trichlorobacter</taxon>
    </lineage>
</organism>
<dbReference type="PANTHER" id="PTHR35894">
    <property type="entry name" value="GENERAL SECRETION PATHWAY PROTEIN A-RELATED"/>
    <property type="match status" value="1"/>
</dbReference>
<keyword evidence="3" id="KW-1185">Reference proteome</keyword>
<dbReference type="Gene3D" id="3.40.50.300">
    <property type="entry name" value="P-loop containing nucleotide triphosphate hydrolases"/>
    <property type="match status" value="1"/>
</dbReference>
<evidence type="ECO:0000313" key="3">
    <source>
        <dbReference type="Proteomes" id="UP000190102"/>
    </source>
</evidence>
<dbReference type="InterPro" id="IPR027417">
    <property type="entry name" value="P-loop_NTPase"/>
</dbReference>
<dbReference type="PANTHER" id="PTHR35894:SF1">
    <property type="entry name" value="PHOSPHORIBULOKINASE _ URIDINE KINASE FAMILY"/>
    <property type="match status" value="1"/>
</dbReference>
<dbReference type="InterPro" id="IPR049945">
    <property type="entry name" value="AAA_22"/>
</dbReference>
<dbReference type="OrthoDB" id="9779230at2"/>